<feature type="domain" description="DUF883" evidence="3">
    <location>
        <begin position="105"/>
        <end position="128"/>
    </location>
</feature>
<feature type="compositionally biased region" description="Low complexity" evidence="1">
    <location>
        <begin position="10"/>
        <end position="22"/>
    </location>
</feature>
<reference evidence="4 5" key="1">
    <citation type="submission" date="2021-01" db="EMBL/GenBank/DDBJ databases">
        <title>Genome seq and assembly of Devosia sp. LEGU1.</title>
        <authorList>
            <person name="Chhetri G."/>
        </authorList>
    </citation>
    <scope>NUCLEOTIDE SEQUENCE [LARGE SCALE GENOMIC DNA]</scope>
    <source>
        <strain evidence="4 5">LEGU1</strain>
    </source>
</reference>
<evidence type="ECO:0000256" key="1">
    <source>
        <dbReference type="SAM" id="MobiDB-lite"/>
    </source>
</evidence>
<accession>A0ABX7C6C1</accession>
<protein>
    <submittedName>
        <fullName evidence="4">DUF883 family protein</fullName>
    </submittedName>
</protein>
<feature type="region of interest" description="Disordered" evidence="1">
    <location>
        <begin position="1"/>
        <end position="30"/>
    </location>
</feature>
<proteinExistence type="predicted"/>
<feature type="transmembrane region" description="Helical" evidence="2">
    <location>
        <begin position="112"/>
        <end position="129"/>
    </location>
</feature>
<evidence type="ECO:0000259" key="3">
    <source>
        <dbReference type="Pfam" id="PF19029"/>
    </source>
</evidence>
<dbReference type="InterPro" id="IPR043605">
    <property type="entry name" value="DUF883_C"/>
</dbReference>
<sequence>MANNTTTDIASAARKPAANRPAAEVENAVDSAVEEGREAQLEAQIAQLQSDLKSITQTLAKLTESRVEGAKEYATAEFRQLKRRGQHVLEDAQGQAEEYEQQLKDTIREKPLTAVATAAGIGFVLALLTRH</sequence>
<evidence type="ECO:0000313" key="5">
    <source>
        <dbReference type="Proteomes" id="UP000595857"/>
    </source>
</evidence>
<dbReference type="Proteomes" id="UP000595857">
    <property type="component" value="Chromosome"/>
</dbReference>
<gene>
    <name evidence="4" type="ORF">JI748_01915</name>
</gene>
<keyword evidence="5" id="KW-1185">Reference proteome</keyword>
<evidence type="ECO:0000313" key="4">
    <source>
        <dbReference type="EMBL" id="QQR39799.1"/>
    </source>
</evidence>
<keyword evidence="2" id="KW-0812">Transmembrane</keyword>
<dbReference type="Pfam" id="PF19029">
    <property type="entry name" value="DUF883_C"/>
    <property type="match status" value="1"/>
</dbReference>
<organism evidence="4 5">
    <name type="scientific">Devosia rhizoryzae</name>
    <dbReference type="NCBI Taxonomy" id="2774137"/>
    <lineage>
        <taxon>Bacteria</taxon>
        <taxon>Pseudomonadati</taxon>
        <taxon>Pseudomonadota</taxon>
        <taxon>Alphaproteobacteria</taxon>
        <taxon>Hyphomicrobiales</taxon>
        <taxon>Devosiaceae</taxon>
        <taxon>Devosia</taxon>
    </lineage>
</organism>
<keyword evidence="2" id="KW-0472">Membrane</keyword>
<dbReference type="RefSeq" id="WP_201634481.1">
    <property type="nucleotide sequence ID" value="NZ_CP068046.1"/>
</dbReference>
<name>A0ABX7C6C1_9HYPH</name>
<evidence type="ECO:0000256" key="2">
    <source>
        <dbReference type="SAM" id="Phobius"/>
    </source>
</evidence>
<dbReference type="EMBL" id="CP068046">
    <property type="protein sequence ID" value="QQR39799.1"/>
    <property type="molecule type" value="Genomic_DNA"/>
</dbReference>
<keyword evidence="2" id="KW-1133">Transmembrane helix</keyword>